<dbReference type="KEGG" id="amaq:GO499_05170"/>
<organism evidence="1 2">
    <name type="scientific">Algicella marina</name>
    <dbReference type="NCBI Taxonomy" id="2683284"/>
    <lineage>
        <taxon>Bacteria</taxon>
        <taxon>Pseudomonadati</taxon>
        <taxon>Pseudomonadota</taxon>
        <taxon>Alphaproteobacteria</taxon>
        <taxon>Rhodobacterales</taxon>
        <taxon>Paracoccaceae</taxon>
        <taxon>Algicella</taxon>
    </lineage>
</organism>
<dbReference type="EMBL" id="CP046620">
    <property type="protein sequence ID" value="QHQ34624.1"/>
    <property type="molecule type" value="Genomic_DNA"/>
</dbReference>
<protein>
    <submittedName>
        <fullName evidence="1">DUF4259 domain-containing protein</fullName>
    </submittedName>
</protein>
<accession>A0A6P1SVA5</accession>
<dbReference type="Pfam" id="PF14078">
    <property type="entry name" value="DUF4259"/>
    <property type="match status" value="1"/>
</dbReference>
<sequence length="140" mass="14962">MGAWGTGVFENDDAADWLDEFASDGADKVSEAFDAVIEAARTGSIDSMDASFAMAAAEAVAYAVGTPDPDLDDEVVEAFDARKDEVAALEGIADRAIAALDLIVSDPERSELLELWEDADEDDAEAFRETVADLRRRVDG</sequence>
<name>A0A6P1SVA5_9RHOB</name>
<dbReference type="AlphaFoldDB" id="A0A6P1SVA5"/>
<evidence type="ECO:0000313" key="2">
    <source>
        <dbReference type="Proteomes" id="UP000464495"/>
    </source>
</evidence>
<dbReference type="Proteomes" id="UP000464495">
    <property type="component" value="Chromosome"/>
</dbReference>
<dbReference type="InterPro" id="IPR025355">
    <property type="entry name" value="DUF4259"/>
</dbReference>
<dbReference type="RefSeq" id="WP_161861193.1">
    <property type="nucleotide sequence ID" value="NZ_CP046620.1"/>
</dbReference>
<keyword evidence="2" id="KW-1185">Reference proteome</keyword>
<gene>
    <name evidence="1" type="ORF">GO499_05170</name>
</gene>
<reference evidence="1 2" key="1">
    <citation type="submission" date="2019-12" db="EMBL/GenBank/DDBJ databases">
        <title>Complete genome sequence of Algicella marina strain 9Alg 56(T) isolated from the red alga Tichocarpus crinitus.</title>
        <authorList>
            <person name="Kim S.-G."/>
            <person name="Nedashkovskaya O.I."/>
        </authorList>
    </citation>
    <scope>NUCLEOTIDE SEQUENCE [LARGE SCALE GENOMIC DNA]</scope>
    <source>
        <strain evidence="1 2">9Alg 56</strain>
    </source>
</reference>
<proteinExistence type="predicted"/>
<evidence type="ECO:0000313" key="1">
    <source>
        <dbReference type="EMBL" id="QHQ34624.1"/>
    </source>
</evidence>